<dbReference type="EMBL" id="GBXM01068713">
    <property type="protein sequence ID" value="JAH39864.1"/>
    <property type="molecule type" value="Transcribed_RNA"/>
</dbReference>
<sequence>MPLTSILLQWAIFLRENPELMLTFQICLSLYPNEPMILQILLLILLLPGTELPMFLFLHSLCVRCLVISWLLMQRS</sequence>
<dbReference type="AlphaFoldDB" id="A0A0E9SES4"/>
<reference evidence="1" key="1">
    <citation type="submission" date="2014-11" db="EMBL/GenBank/DDBJ databases">
        <authorList>
            <person name="Amaro Gonzalez C."/>
        </authorList>
    </citation>
    <scope>NUCLEOTIDE SEQUENCE</scope>
</reference>
<accession>A0A0E9SES4</accession>
<organism evidence="1">
    <name type="scientific">Anguilla anguilla</name>
    <name type="common">European freshwater eel</name>
    <name type="synonym">Muraena anguilla</name>
    <dbReference type="NCBI Taxonomy" id="7936"/>
    <lineage>
        <taxon>Eukaryota</taxon>
        <taxon>Metazoa</taxon>
        <taxon>Chordata</taxon>
        <taxon>Craniata</taxon>
        <taxon>Vertebrata</taxon>
        <taxon>Euteleostomi</taxon>
        <taxon>Actinopterygii</taxon>
        <taxon>Neopterygii</taxon>
        <taxon>Teleostei</taxon>
        <taxon>Anguilliformes</taxon>
        <taxon>Anguillidae</taxon>
        <taxon>Anguilla</taxon>
    </lineage>
</organism>
<reference evidence="1" key="2">
    <citation type="journal article" date="2015" name="Fish Shellfish Immunol.">
        <title>Early steps in the European eel (Anguilla anguilla)-Vibrio vulnificus interaction in the gills: Role of the RtxA13 toxin.</title>
        <authorList>
            <person name="Callol A."/>
            <person name="Pajuelo D."/>
            <person name="Ebbesson L."/>
            <person name="Teles M."/>
            <person name="MacKenzie S."/>
            <person name="Amaro C."/>
        </authorList>
    </citation>
    <scope>NUCLEOTIDE SEQUENCE</scope>
</reference>
<proteinExistence type="predicted"/>
<evidence type="ECO:0000313" key="1">
    <source>
        <dbReference type="EMBL" id="JAH39864.1"/>
    </source>
</evidence>
<protein>
    <submittedName>
        <fullName evidence="1">Uncharacterized protein</fullName>
    </submittedName>
</protein>
<name>A0A0E9SES4_ANGAN</name>